<reference evidence="7 8" key="1">
    <citation type="journal article" date="2015" name="Genome Biol.">
        <title>Comparative genomics of Steinernema reveals deeply conserved gene regulatory networks.</title>
        <authorList>
            <person name="Dillman A.R."/>
            <person name="Macchietto M."/>
            <person name="Porter C.F."/>
            <person name="Rogers A."/>
            <person name="Williams B."/>
            <person name="Antoshechkin I."/>
            <person name="Lee M.M."/>
            <person name="Goodwin Z."/>
            <person name="Lu X."/>
            <person name="Lewis E.E."/>
            <person name="Goodrich-Blair H."/>
            <person name="Stock S.P."/>
            <person name="Adams B.J."/>
            <person name="Sternberg P.W."/>
            <person name="Mortazavi A."/>
        </authorList>
    </citation>
    <scope>NUCLEOTIDE SEQUENCE [LARGE SCALE GENOMIC DNA]</scope>
    <source>
        <strain evidence="7 8">ALL</strain>
    </source>
</reference>
<dbReference type="InterPro" id="IPR017452">
    <property type="entry name" value="GPCR_Rhodpsn_7TM"/>
</dbReference>
<evidence type="ECO:0000256" key="1">
    <source>
        <dbReference type="ARBA" id="ARBA00004370"/>
    </source>
</evidence>
<feature type="transmembrane region" description="Helical" evidence="5">
    <location>
        <begin position="130"/>
        <end position="149"/>
    </location>
</feature>
<comment type="caution">
    <text evidence="7">The sequence shown here is derived from an EMBL/GenBank/DDBJ whole genome shotgun (WGS) entry which is preliminary data.</text>
</comment>
<dbReference type="PANTHER" id="PTHR23360">
    <property type="entry name" value="G-PROTEIN COUPLED RECEPTORS FAMILY 1 PROFILE DOMAIN-CONTAINING PROTEIN-RELATED"/>
    <property type="match status" value="1"/>
</dbReference>
<dbReference type="PANTHER" id="PTHR23360:SF5">
    <property type="entry name" value="G-PROTEIN COUPLED RECEPTORS FAMILY 1 PROFILE DOMAIN-CONTAINING PROTEIN"/>
    <property type="match status" value="1"/>
</dbReference>
<dbReference type="EMBL" id="AZBU02000006">
    <property type="protein sequence ID" value="TKR72989.1"/>
    <property type="molecule type" value="Genomic_DNA"/>
</dbReference>
<dbReference type="GO" id="GO:0016020">
    <property type="term" value="C:membrane"/>
    <property type="evidence" value="ECO:0007669"/>
    <property type="project" value="UniProtKB-SubCell"/>
</dbReference>
<feature type="transmembrane region" description="Helical" evidence="5">
    <location>
        <begin position="39"/>
        <end position="64"/>
    </location>
</feature>
<dbReference type="Proteomes" id="UP000298663">
    <property type="component" value="Unassembled WGS sequence"/>
</dbReference>
<proteinExistence type="predicted"/>
<keyword evidence="3 5" id="KW-1133">Transmembrane helix</keyword>
<name>A0A4U5MTA1_STECR</name>
<keyword evidence="8" id="KW-1185">Reference proteome</keyword>
<evidence type="ECO:0000256" key="2">
    <source>
        <dbReference type="ARBA" id="ARBA00022692"/>
    </source>
</evidence>
<evidence type="ECO:0000256" key="4">
    <source>
        <dbReference type="ARBA" id="ARBA00023136"/>
    </source>
</evidence>
<dbReference type="OrthoDB" id="5820127at2759"/>
<organism evidence="7 8">
    <name type="scientific">Steinernema carpocapsae</name>
    <name type="common">Entomopathogenic nematode</name>
    <dbReference type="NCBI Taxonomy" id="34508"/>
    <lineage>
        <taxon>Eukaryota</taxon>
        <taxon>Metazoa</taxon>
        <taxon>Ecdysozoa</taxon>
        <taxon>Nematoda</taxon>
        <taxon>Chromadorea</taxon>
        <taxon>Rhabditida</taxon>
        <taxon>Tylenchina</taxon>
        <taxon>Panagrolaimomorpha</taxon>
        <taxon>Strongyloidoidea</taxon>
        <taxon>Steinernematidae</taxon>
        <taxon>Steinernema</taxon>
    </lineage>
</organism>
<dbReference type="GO" id="GO:0004930">
    <property type="term" value="F:G protein-coupled receptor activity"/>
    <property type="evidence" value="ECO:0007669"/>
    <property type="project" value="InterPro"/>
</dbReference>
<feature type="transmembrane region" description="Helical" evidence="5">
    <location>
        <begin position="170"/>
        <end position="191"/>
    </location>
</feature>
<comment type="subcellular location">
    <subcellularLocation>
        <location evidence="1">Membrane</location>
    </subcellularLocation>
</comment>
<dbReference type="InterPro" id="IPR000276">
    <property type="entry name" value="GPCR_Rhodpsn"/>
</dbReference>
<reference evidence="7 8" key="2">
    <citation type="journal article" date="2019" name="G3 (Bethesda)">
        <title>Hybrid Assembly of the Genome of the Entomopathogenic Nematode Steinernema carpocapsae Identifies the X-Chromosome.</title>
        <authorList>
            <person name="Serra L."/>
            <person name="Macchietto M."/>
            <person name="Macias-Munoz A."/>
            <person name="McGill C.J."/>
            <person name="Rodriguez I.M."/>
            <person name="Rodriguez B."/>
            <person name="Murad R."/>
            <person name="Mortazavi A."/>
        </authorList>
    </citation>
    <scope>NUCLEOTIDE SEQUENCE [LARGE SCALE GENOMIC DNA]</scope>
    <source>
        <strain evidence="7 8">ALL</strain>
    </source>
</reference>
<feature type="domain" description="G-protein coupled receptors family 1 profile" evidence="6">
    <location>
        <begin position="1"/>
        <end position="220"/>
    </location>
</feature>
<evidence type="ECO:0000313" key="7">
    <source>
        <dbReference type="EMBL" id="TKR72989.1"/>
    </source>
</evidence>
<sequence length="253" mass="28636">MRSACNILIAIQASSDILIQTAHLPYGYMSFKEQLVSFYTCYFINVITVPCMDFSNVMVIFIAVDRLLSSRFPLFYKVVTIRHFNSYLALIVSICLGYSITMKILIYFSLTEDLTLCLIVQSMTGTMAEVWIMCLTGWNIGVVTIYFFISRMFKGSSTEYKKLNKSLNTMIIVYFCGWLFTTVGCSLASVISSDVKVVTTIQTVVGIAANVNLAAPFFIYYFRSTLYRDAFQKLLGIKKQIVEPIVTMSSTHI</sequence>
<dbReference type="InterPro" id="IPR019424">
    <property type="entry name" value="7TM_GPCR_Srsx"/>
</dbReference>
<protein>
    <recommendedName>
        <fullName evidence="6">G-protein coupled receptors family 1 profile domain-containing protein</fullName>
    </recommendedName>
</protein>
<dbReference type="Pfam" id="PF10320">
    <property type="entry name" value="7TM_GPCR_Srsx"/>
    <property type="match status" value="1"/>
</dbReference>
<feature type="transmembrane region" description="Helical" evidence="5">
    <location>
        <begin position="84"/>
        <end position="110"/>
    </location>
</feature>
<dbReference type="SUPFAM" id="SSF81321">
    <property type="entry name" value="Family A G protein-coupled receptor-like"/>
    <property type="match status" value="1"/>
</dbReference>
<evidence type="ECO:0000256" key="3">
    <source>
        <dbReference type="ARBA" id="ARBA00022989"/>
    </source>
</evidence>
<accession>A0A4U5MTA1</accession>
<feature type="transmembrane region" description="Helical" evidence="5">
    <location>
        <begin position="197"/>
        <end position="222"/>
    </location>
</feature>
<evidence type="ECO:0000259" key="6">
    <source>
        <dbReference type="PROSITE" id="PS50262"/>
    </source>
</evidence>
<keyword evidence="4 5" id="KW-0472">Membrane</keyword>
<dbReference type="PROSITE" id="PS50262">
    <property type="entry name" value="G_PROTEIN_RECEP_F1_2"/>
    <property type="match status" value="1"/>
</dbReference>
<keyword evidence="2 5" id="KW-0812">Transmembrane</keyword>
<evidence type="ECO:0000313" key="8">
    <source>
        <dbReference type="Proteomes" id="UP000298663"/>
    </source>
</evidence>
<dbReference type="SMART" id="SM01381">
    <property type="entry name" value="7TM_GPCR_Srsx"/>
    <property type="match status" value="1"/>
</dbReference>
<dbReference type="AlphaFoldDB" id="A0A4U5MTA1"/>
<dbReference type="InterPro" id="IPR047130">
    <property type="entry name" value="7TM_GPCR_Srsx_nematod"/>
</dbReference>
<evidence type="ECO:0000256" key="5">
    <source>
        <dbReference type="SAM" id="Phobius"/>
    </source>
</evidence>
<gene>
    <name evidence="7" type="ORF">L596_020363</name>
</gene>
<dbReference type="Gene3D" id="1.20.1070.10">
    <property type="entry name" value="Rhodopsin 7-helix transmembrane proteins"/>
    <property type="match status" value="1"/>
</dbReference>